<dbReference type="AlphaFoldDB" id="A0A225VNZ6"/>
<dbReference type="Pfam" id="PF00665">
    <property type="entry name" value="rve"/>
    <property type="match status" value="1"/>
</dbReference>
<dbReference type="InterPro" id="IPR012337">
    <property type="entry name" value="RNaseH-like_sf"/>
</dbReference>
<gene>
    <name evidence="2" type="ORF">PHMEG_00020979</name>
</gene>
<comment type="caution">
    <text evidence="2">The sequence shown here is derived from an EMBL/GenBank/DDBJ whole genome shotgun (WGS) entry which is preliminary data.</text>
</comment>
<organism evidence="2 3">
    <name type="scientific">Phytophthora megakarya</name>
    <dbReference type="NCBI Taxonomy" id="4795"/>
    <lineage>
        <taxon>Eukaryota</taxon>
        <taxon>Sar</taxon>
        <taxon>Stramenopiles</taxon>
        <taxon>Oomycota</taxon>
        <taxon>Peronosporomycetes</taxon>
        <taxon>Peronosporales</taxon>
        <taxon>Peronosporaceae</taxon>
        <taxon>Phytophthora</taxon>
    </lineage>
</organism>
<dbReference type="PANTHER" id="PTHR37984:SF5">
    <property type="entry name" value="PROTEIN NYNRIN-LIKE"/>
    <property type="match status" value="1"/>
</dbReference>
<feature type="domain" description="Integrase catalytic" evidence="1">
    <location>
        <begin position="187"/>
        <end position="354"/>
    </location>
</feature>
<accession>A0A225VNZ6</accession>
<dbReference type="InterPro" id="IPR050951">
    <property type="entry name" value="Retrovirus_Pol_polyprotein"/>
</dbReference>
<keyword evidence="3" id="KW-1185">Reference proteome</keyword>
<dbReference type="PROSITE" id="PS50994">
    <property type="entry name" value="INTEGRASE"/>
    <property type="match status" value="1"/>
</dbReference>
<dbReference type="Proteomes" id="UP000198211">
    <property type="component" value="Unassembled WGS sequence"/>
</dbReference>
<dbReference type="InterPro" id="IPR041588">
    <property type="entry name" value="Integrase_H2C2"/>
</dbReference>
<dbReference type="Gene3D" id="3.30.420.10">
    <property type="entry name" value="Ribonuclease H-like superfamily/Ribonuclease H"/>
    <property type="match status" value="1"/>
</dbReference>
<dbReference type="SUPFAM" id="SSF53098">
    <property type="entry name" value="Ribonuclease H-like"/>
    <property type="match status" value="1"/>
</dbReference>
<dbReference type="Gene3D" id="1.10.340.70">
    <property type="match status" value="1"/>
</dbReference>
<dbReference type="EMBL" id="NBNE01003843">
    <property type="protein sequence ID" value="OWZ06729.1"/>
    <property type="molecule type" value="Genomic_DNA"/>
</dbReference>
<dbReference type="InterPro" id="IPR036397">
    <property type="entry name" value="RNaseH_sf"/>
</dbReference>
<reference evidence="3" key="1">
    <citation type="submission" date="2017-03" db="EMBL/GenBank/DDBJ databases">
        <title>Phytopthora megakarya and P. palmivora, two closely related causual agents of cacao black pod achieved similar genome size and gene model numbers by different mechanisms.</title>
        <authorList>
            <person name="Ali S."/>
            <person name="Shao J."/>
            <person name="Larry D.J."/>
            <person name="Kronmiller B."/>
            <person name="Shen D."/>
            <person name="Strem M.D."/>
            <person name="Melnick R.L."/>
            <person name="Guiltinan M.J."/>
            <person name="Tyler B.M."/>
            <person name="Meinhardt L.W."/>
            <person name="Bailey B.A."/>
        </authorList>
    </citation>
    <scope>NUCLEOTIDE SEQUENCE [LARGE SCALE GENOMIC DNA]</scope>
    <source>
        <strain evidence="3">zdho120</strain>
    </source>
</reference>
<dbReference type="OrthoDB" id="413122at2759"/>
<name>A0A225VNZ6_9STRA</name>
<dbReference type="PANTHER" id="PTHR37984">
    <property type="entry name" value="PROTEIN CBG26694"/>
    <property type="match status" value="1"/>
</dbReference>
<dbReference type="Pfam" id="PF17921">
    <property type="entry name" value="Integrase_H2C2"/>
    <property type="match status" value="1"/>
</dbReference>
<protein>
    <recommendedName>
        <fullName evidence="1">Integrase catalytic domain-containing protein</fullName>
    </recommendedName>
</protein>
<sequence length="484" mass="55047">MVDGDNGNEPAPGLLELSEHEPIVDTAPYNHPAEHSTPTCVQVRDSEEVMELLVFSPVNEFGLDASASTESYAVDTGADRFPGRQRTSSRRTIASPRAADGYEMKSDVLMRKVHLKARAGPARTVLVPVIPLPFIETVPYYCQRDIFSSHSGRTKSIDKVRKHAYWQGWKRDVIEYVRVCTVWGMYDLSGPFSLVVVDAIGPLMTTLRANKYILAFADYFTRWAEAFPFKRFDTVTFVNLMVSEVVSRHGVPERLLSDRGSNFILNLAQSFCQTLGIKKLFGAAYHPQMQGLVERFNGTLLGMLRMFIGETQEDWDLYLPRVLFTYLATYRRRLFLSMRDSRRMVERQLLKAQGRHTRRLEGQVAVSFAKDDAVWIYQYFRARRGERNTKKLAFSWHGPYRELLDSRRGTLLEEDHPTTSFVERVVIGDEETAFTGVTHVIVDVLAKHKQNGKSSTPCLWLAPTTAQSRLVDANAAADEDELLF</sequence>
<evidence type="ECO:0000313" key="2">
    <source>
        <dbReference type="EMBL" id="OWZ06729.1"/>
    </source>
</evidence>
<dbReference type="InterPro" id="IPR001584">
    <property type="entry name" value="Integrase_cat-core"/>
</dbReference>
<evidence type="ECO:0000313" key="3">
    <source>
        <dbReference type="Proteomes" id="UP000198211"/>
    </source>
</evidence>
<dbReference type="GO" id="GO:0015074">
    <property type="term" value="P:DNA integration"/>
    <property type="evidence" value="ECO:0007669"/>
    <property type="project" value="InterPro"/>
</dbReference>
<proteinExistence type="predicted"/>
<dbReference type="GO" id="GO:0003676">
    <property type="term" value="F:nucleic acid binding"/>
    <property type="evidence" value="ECO:0007669"/>
    <property type="project" value="InterPro"/>
</dbReference>
<dbReference type="STRING" id="4795.A0A225VNZ6"/>
<evidence type="ECO:0000259" key="1">
    <source>
        <dbReference type="PROSITE" id="PS50994"/>
    </source>
</evidence>